<comment type="caution">
    <text evidence="1">The sequence shown here is derived from an EMBL/GenBank/DDBJ whole genome shotgun (WGS) entry which is preliminary data.</text>
</comment>
<evidence type="ECO:0000313" key="1">
    <source>
        <dbReference type="EMBL" id="RIB28361.1"/>
    </source>
</evidence>
<accession>A0A397W2R0</accession>
<keyword evidence="2" id="KW-1185">Reference proteome</keyword>
<dbReference type="Proteomes" id="UP000266673">
    <property type="component" value="Unassembled WGS sequence"/>
</dbReference>
<dbReference type="AlphaFoldDB" id="A0A397W2R0"/>
<sequence length="669" mass="79761">MRIFQEIFNFETEKEVSLTFPDWQKEIDFLSFTDNGNIVMVNAKYYRAYVFASKDNVSWVCISMIELKYFKQIYITLKGKVVIFNDTIYEITMWDIEKLSVITRVLIDWNYTSVSVEISDDEELLIVCAKNEESKETRVYTFYIETGMNLAFYKFHLIASRKGESLLYVSGREYYLMDPYDLKNPIDAREFFEIIEEEQIQEPYLIRSDKIIYIIDGKLSIKELVPDNSDDWVEYLRKALNDTNSITASRTIDILTEIINSKRYNPDKKNFEGKFLQWNLESDDNSVKLAVIYYNYHKRRWNNDKKKQLDILPSFYSNRNDFIVQNFILHCEILENDDFITITRIGIFIWTYKLSEIKMHCYWTNCNDRLEDFLFEKEKLKIVTEEWISGRILPVSNVEIICKNLDVKFGGKEFFEEFIKNKIDEEYYLALYGRFFMKVFISLKNDKLIRYLCQSCMDKCVQDDNHLISKISLLSIIFENFNEISVIHPASIANTLSKIAFVVPTTVTSPKSTSLHLSSYGKYCYLSKTSCLDILTSIFWNRWISFQKWFQNRFPKFQDRYLLRNLTVKHVIEFINLGHNTTVLAIPLPNFVSYPKDYNFWIDLLLPSHNSFTYSNNLEVITEEFYRNLNGEALLEFKWNTYGKKILFSNLDNLYYFLFKFYNCCDILR</sequence>
<dbReference type="SUPFAM" id="SSF82171">
    <property type="entry name" value="DPP6 N-terminal domain-like"/>
    <property type="match status" value="1"/>
</dbReference>
<proteinExistence type="predicted"/>
<reference evidence="1 2" key="1">
    <citation type="submission" date="2018-06" db="EMBL/GenBank/DDBJ databases">
        <title>Comparative genomics reveals the genomic features of Rhizophagus irregularis, R. cerebriforme, R. diaphanum and Gigaspora rosea, and their symbiotic lifestyle signature.</title>
        <authorList>
            <person name="Morin E."/>
            <person name="San Clemente H."/>
            <person name="Chen E.C.H."/>
            <person name="De La Providencia I."/>
            <person name="Hainaut M."/>
            <person name="Kuo A."/>
            <person name="Kohler A."/>
            <person name="Murat C."/>
            <person name="Tang N."/>
            <person name="Roy S."/>
            <person name="Loubradou J."/>
            <person name="Henrissat B."/>
            <person name="Grigoriev I.V."/>
            <person name="Corradi N."/>
            <person name="Roux C."/>
            <person name="Martin F.M."/>
        </authorList>
    </citation>
    <scope>NUCLEOTIDE SEQUENCE [LARGE SCALE GENOMIC DNA]</scope>
    <source>
        <strain evidence="1 2">DAOM 194757</strain>
    </source>
</reference>
<organism evidence="1 2">
    <name type="scientific">Gigaspora rosea</name>
    <dbReference type="NCBI Taxonomy" id="44941"/>
    <lineage>
        <taxon>Eukaryota</taxon>
        <taxon>Fungi</taxon>
        <taxon>Fungi incertae sedis</taxon>
        <taxon>Mucoromycota</taxon>
        <taxon>Glomeromycotina</taxon>
        <taxon>Glomeromycetes</taxon>
        <taxon>Diversisporales</taxon>
        <taxon>Gigasporaceae</taxon>
        <taxon>Gigaspora</taxon>
    </lineage>
</organism>
<gene>
    <name evidence="1" type="ORF">C2G38_1513929</name>
</gene>
<dbReference type="EMBL" id="QKWP01000068">
    <property type="protein sequence ID" value="RIB28361.1"/>
    <property type="molecule type" value="Genomic_DNA"/>
</dbReference>
<name>A0A397W2R0_9GLOM</name>
<evidence type="ECO:0000313" key="2">
    <source>
        <dbReference type="Proteomes" id="UP000266673"/>
    </source>
</evidence>
<protein>
    <submittedName>
        <fullName evidence="1">Uncharacterized protein</fullName>
    </submittedName>
</protein>